<dbReference type="Pfam" id="PF21986">
    <property type="entry name" value="AH_C"/>
    <property type="match status" value="1"/>
</dbReference>
<comment type="caution">
    <text evidence="3">The sequence shown here is derived from an EMBL/GenBank/DDBJ whole genome shotgun (WGS) entry which is preliminary data.</text>
</comment>
<dbReference type="NCBIfam" id="TIGR02713">
    <property type="entry name" value="allophanate_hyd"/>
    <property type="match status" value="1"/>
</dbReference>
<evidence type="ECO:0000259" key="1">
    <source>
        <dbReference type="Pfam" id="PF01425"/>
    </source>
</evidence>
<dbReference type="EC" id="3.5.1.54" evidence="3"/>
<dbReference type="Proteomes" id="UP001247805">
    <property type="component" value="Unassembled WGS sequence"/>
</dbReference>
<proteinExistence type="predicted"/>
<dbReference type="PANTHER" id="PTHR11895">
    <property type="entry name" value="TRANSAMIDASE"/>
    <property type="match status" value="1"/>
</dbReference>
<feature type="domain" description="Allophanate hydrolase C-terminal" evidence="2">
    <location>
        <begin position="479"/>
        <end position="601"/>
    </location>
</feature>
<accession>A0ABU3SVD6</accession>
<dbReference type="InterPro" id="IPR036928">
    <property type="entry name" value="AS_sf"/>
</dbReference>
<dbReference type="Gene3D" id="3.90.1300.10">
    <property type="entry name" value="Amidase signature (AS) domain"/>
    <property type="match status" value="1"/>
</dbReference>
<dbReference type="PANTHER" id="PTHR11895:SF169">
    <property type="entry name" value="GLUTAMYL-TRNA(GLN) AMIDOTRANSFERASE"/>
    <property type="match status" value="1"/>
</dbReference>
<dbReference type="EMBL" id="JAWDIO010000002">
    <property type="protein sequence ID" value="MDU0353948.1"/>
    <property type="molecule type" value="Genomic_DNA"/>
</dbReference>
<keyword evidence="4" id="KW-1185">Reference proteome</keyword>
<dbReference type="InterPro" id="IPR023631">
    <property type="entry name" value="Amidase_dom"/>
</dbReference>
<protein>
    <submittedName>
        <fullName evidence="3">Allophanate hydrolase</fullName>
        <ecNumber evidence="3">3.5.1.54</ecNumber>
    </submittedName>
</protein>
<dbReference type="InterPro" id="IPR014085">
    <property type="entry name" value="Allophanate_hydrolase"/>
</dbReference>
<evidence type="ECO:0000259" key="2">
    <source>
        <dbReference type="Pfam" id="PF21986"/>
    </source>
</evidence>
<dbReference type="GO" id="GO:0004039">
    <property type="term" value="F:allophanate hydrolase activity"/>
    <property type="evidence" value="ECO:0007669"/>
    <property type="project" value="UniProtKB-EC"/>
</dbReference>
<dbReference type="NCBIfam" id="NF006043">
    <property type="entry name" value="PRK08186.1"/>
    <property type="match status" value="1"/>
</dbReference>
<gene>
    <name evidence="3" type="primary">atzF</name>
    <name evidence="3" type="ORF">RS130_08410</name>
</gene>
<dbReference type="InterPro" id="IPR053844">
    <property type="entry name" value="AH_C"/>
</dbReference>
<dbReference type="Pfam" id="PF01425">
    <property type="entry name" value="Amidase"/>
    <property type="match status" value="1"/>
</dbReference>
<organism evidence="3 4">
    <name type="scientific">Paraglaciecola aquimarina</name>
    <dbReference type="NCBI Taxonomy" id="1235557"/>
    <lineage>
        <taxon>Bacteria</taxon>
        <taxon>Pseudomonadati</taxon>
        <taxon>Pseudomonadota</taxon>
        <taxon>Gammaproteobacteria</taxon>
        <taxon>Alteromonadales</taxon>
        <taxon>Alteromonadaceae</taxon>
        <taxon>Paraglaciecola</taxon>
    </lineage>
</organism>
<feature type="domain" description="Amidase" evidence="1">
    <location>
        <begin position="52"/>
        <end position="444"/>
    </location>
</feature>
<dbReference type="Gene3D" id="3.10.490.10">
    <property type="entry name" value="Gamma-glutamyl cyclotransferase-like"/>
    <property type="match status" value="1"/>
</dbReference>
<dbReference type="Gene3D" id="1.20.58.1700">
    <property type="match status" value="1"/>
</dbReference>
<dbReference type="InterPro" id="IPR000120">
    <property type="entry name" value="Amidase"/>
</dbReference>
<dbReference type="SUPFAM" id="SSF75304">
    <property type="entry name" value="Amidase signature (AS) enzymes"/>
    <property type="match status" value="1"/>
</dbReference>
<sequence>MKLPINLSPPLNLTINALQQSYKNGDFTPSTLIAELLTEAKHYPETWIHLLSAEEVAPYVKALENKTPEECPLWGVPFAIKDNIDLAGVPTTAACPEFSYVADKSAYVVQQLIDAGAIPLGKTNLDQFATGLVGTRSPYGAAPNSFNPEYISGGSSSGSSIATAVGLVSFALGTDTAGSGRVPACFNNLVGLKPSKGLLSTTGVVPACRSLDCVSIFSLTAEDAQTVFAVAAKFDDSDGFARQNPLTNQGAVNFPAKFTFAVPLASQLAFFGSDQYQTAYQDAIKQLEAIGGSKVEVDFAPLLDAAKLLYEGPWVAERYVATEDIISNKPEAMMDVTRTIISAGDKPKATDAFNALYKLQDLKQLADKLMADVDVFMSPTAGRHFTLAEIAEEPILRNSQLGYYTNFMNLLDFAAIAVPTSFTAENMPFGVTLFGPAMTDQKLLTLATRLRQHNQLPLGATKIAYQATASSLAPSAGYIDVVVAGAHLSGMPLNWQLTERGAIFKSINKTSANYQMYAVTGAVERPALIRTSDNGCAFEVEVWSMPISEFGSFVQGIAAPLGIGQVELETGDILTGFIAEGYAAEIGTDISEFGGWRGYCAAR</sequence>
<evidence type="ECO:0000313" key="3">
    <source>
        <dbReference type="EMBL" id="MDU0353948.1"/>
    </source>
</evidence>
<dbReference type="RefSeq" id="WP_316025583.1">
    <property type="nucleotide sequence ID" value="NZ_JAWDIO010000002.1"/>
</dbReference>
<keyword evidence="3" id="KW-0378">Hydrolase</keyword>
<evidence type="ECO:0000313" key="4">
    <source>
        <dbReference type="Proteomes" id="UP001247805"/>
    </source>
</evidence>
<reference evidence="3 4" key="1">
    <citation type="submission" date="2023-10" db="EMBL/GenBank/DDBJ databases">
        <title>Glaciecola aquimarina strain GGW-M5 nov., isolated from a coastal seawater.</title>
        <authorList>
            <person name="Bayburt H."/>
            <person name="Kim J.M."/>
            <person name="Choi B.J."/>
            <person name="Jeon C.O."/>
        </authorList>
    </citation>
    <scope>NUCLEOTIDE SEQUENCE [LARGE SCALE GENOMIC DNA]</scope>
    <source>
        <strain evidence="3 4">KCTC 32108</strain>
    </source>
</reference>
<name>A0ABU3SVD6_9ALTE</name>